<name>A0A8S0V9W8_OLEEU</name>
<evidence type="ECO:0000313" key="6">
    <source>
        <dbReference type="Proteomes" id="UP000594638"/>
    </source>
</evidence>
<dbReference type="Proteomes" id="UP000594638">
    <property type="component" value="Unassembled WGS sequence"/>
</dbReference>
<reference evidence="5 6" key="1">
    <citation type="submission" date="2019-12" db="EMBL/GenBank/DDBJ databases">
        <authorList>
            <person name="Alioto T."/>
            <person name="Alioto T."/>
            <person name="Gomez Garrido J."/>
        </authorList>
    </citation>
    <scope>NUCLEOTIDE SEQUENCE [LARGE SCALE GENOMIC DNA]</scope>
</reference>
<dbReference type="Pfam" id="PF02902">
    <property type="entry name" value="Peptidase_C48"/>
    <property type="match status" value="1"/>
</dbReference>
<dbReference type="OrthoDB" id="693742at2759"/>
<gene>
    <name evidence="5" type="ORF">OLEA9_A075673</name>
</gene>
<feature type="domain" description="Ubiquitin-like protease family profile" evidence="4">
    <location>
        <begin position="1"/>
        <end position="162"/>
    </location>
</feature>
<protein>
    <submittedName>
        <fullName evidence="5">Sentrin-specific protease 1-like</fullName>
    </submittedName>
</protein>
<evidence type="ECO:0000256" key="1">
    <source>
        <dbReference type="ARBA" id="ARBA00005234"/>
    </source>
</evidence>
<dbReference type="SUPFAM" id="SSF54001">
    <property type="entry name" value="Cysteine proteinases"/>
    <property type="match status" value="1"/>
</dbReference>
<dbReference type="Gene3D" id="3.40.395.10">
    <property type="entry name" value="Adenoviral Proteinase, Chain A"/>
    <property type="match status" value="1"/>
</dbReference>
<proteinExistence type="inferred from homology"/>
<dbReference type="PROSITE" id="PS50600">
    <property type="entry name" value="ULP_PROTEASE"/>
    <property type="match status" value="1"/>
</dbReference>
<evidence type="ECO:0000256" key="3">
    <source>
        <dbReference type="ARBA" id="ARBA00022801"/>
    </source>
</evidence>
<keyword evidence="6" id="KW-1185">Reference proteome</keyword>
<dbReference type="InterPro" id="IPR003653">
    <property type="entry name" value="Peptidase_C48_C"/>
</dbReference>
<organism evidence="5 6">
    <name type="scientific">Olea europaea subsp. europaea</name>
    <dbReference type="NCBI Taxonomy" id="158383"/>
    <lineage>
        <taxon>Eukaryota</taxon>
        <taxon>Viridiplantae</taxon>
        <taxon>Streptophyta</taxon>
        <taxon>Embryophyta</taxon>
        <taxon>Tracheophyta</taxon>
        <taxon>Spermatophyta</taxon>
        <taxon>Magnoliopsida</taxon>
        <taxon>eudicotyledons</taxon>
        <taxon>Gunneridae</taxon>
        <taxon>Pentapetalae</taxon>
        <taxon>asterids</taxon>
        <taxon>lamiids</taxon>
        <taxon>Lamiales</taxon>
        <taxon>Oleaceae</taxon>
        <taxon>Oleeae</taxon>
        <taxon>Olea</taxon>
    </lineage>
</organism>
<dbReference type="AlphaFoldDB" id="A0A8S0V9W8"/>
<keyword evidence="2 5" id="KW-0645">Protease</keyword>
<evidence type="ECO:0000256" key="2">
    <source>
        <dbReference type="ARBA" id="ARBA00022670"/>
    </source>
</evidence>
<evidence type="ECO:0000259" key="4">
    <source>
        <dbReference type="PROSITE" id="PS50600"/>
    </source>
</evidence>
<keyword evidence="3" id="KW-0378">Hydrolase</keyword>
<dbReference type="GO" id="GO:0008234">
    <property type="term" value="F:cysteine-type peptidase activity"/>
    <property type="evidence" value="ECO:0007669"/>
    <property type="project" value="InterPro"/>
</dbReference>
<dbReference type="InterPro" id="IPR038765">
    <property type="entry name" value="Papain-like_cys_pep_sf"/>
</dbReference>
<sequence length="162" mass="18926">MDSCFYYIRQLTLYGENVKNKATTTDSHFQAVVKHVYPRFKHDPNVLLTDMWLINDVIGVRLPLSYPWSKVDRVLMPILPTNKAHWMLAILDIKERMMSIFNSARWTYPDLRVHAGVEPFVRVIPHLMRVIGLWTKDPDNDEGDSMELRIVLGYDVPQQQNG</sequence>
<dbReference type="EMBL" id="CACTIH010009185">
    <property type="protein sequence ID" value="CAA3027031.1"/>
    <property type="molecule type" value="Genomic_DNA"/>
</dbReference>
<comment type="similarity">
    <text evidence="1">Belongs to the peptidase C48 family.</text>
</comment>
<evidence type="ECO:0000313" key="5">
    <source>
        <dbReference type="EMBL" id="CAA3027031.1"/>
    </source>
</evidence>
<comment type="caution">
    <text evidence="5">The sequence shown here is derived from an EMBL/GenBank/DDBJ whole genome shotgun (WGS) entry which is preliminary data.</text>
</comment>
<dbReference type="GO" id="GO:0006508">
    <property type="term" value="P:proteolysis"/>
    <property type="evidence" value="ECO:0007669"/>
    <property type="project" value="UniProtKB-KW"/>
</dbReference>
<accession>A0A8S0V9W8</accession>
<dbReference type="Gramene" id="OE9A075673T1">
    <property type="protein sequence ID" value="OE9A075673C1"/>
    <property type="gene ID" value="OE9A075673"/>
</dbReference>